<comment type="caution">
    <text evidence="1">The sequence shown here is derived from an EMBL/GenBank/DDBJ whole genome shotgun (WGS) entry which is preliminary data.</text>
</comment>
<accession>D1PXU5</accession>
<dbReference type="AlphaFoldDB" id="D1PXU5"/>
<sequence>MIHTFISLCKAFIKNEVLVGKSRYLNWCEVDLLVAADGFVNVVIHLNGLFDWHLFQKICAKGNLMVTEKHS</sequence>
<proteinExistence type="predicted"/>
<keyword evidence="2" id="KW-1185">Reference proteome</keyword>
<dbReference type="Proteomes" id="UP000003160">
    <property type="component" value="Unassembled WGS sequence"/>
</dbReference>
<gene>
    <name evidence="1" type="ORF">HMPREF0645_1780</name>
</gene>
<organism evidence="1 2">
    <name type="scientific">Hallella bergensis DSM 17361</name>
    <dbReference type="NCBI Taxonomy" id="585502"/>
    <lineage>
        <taxon>Bacteria</taxon>
        <taxon>Pseudomonadati</taxon>
        <taxon>Bacteroidota</taxon>
        <taxon>Bacteroidia</taxon>
        <taxon>Bacteroidales</taxon>
        <taxon>Prevotellaceae</taxon>
        <taxon>Hallella</taxon>
    </lineage>
</organism>
<protein>
    <submittedName>
        <fullName evidence="1">Uncharacterized protein</fullName>
    </submittedName>
</protein>
<evidence type="ECO:0000313" key="1">
    <source>
        <dbReference type="EMBL" id="EFA43766.1"/>
    </source>
</evidence>
<name>D1PXU5_9BACT</name>
<dbReference type="EMBL" id="ACKS01000072">
    <property type="protein sequence ID" value="EFA43766.1"/>
    <property type="molecule type" value="Genomic_DNA"/>
</dbReference>
<evidence type="ECO:0000313" key="2">
    <source>
        <dbReference type="Proteomes" id="UP000003160"/>
    </source>
</evidence>
<dbReference type="HOGENOM" id="CLU_2736642_0_0_10"/>
<reference evidence="1 2" key="1">
    <citation type="submission" date="2009-10" db="EMBL/GenBank/DDBJ databases">
        <authorList>
            <person name="Qin X."/>
            <person name="Bachman B."/>
            <person name="Battles P."/>
            <person name="Bell A."/>
            <person name="Bess C."/>
            <person name="Bickham C."/>
            <person name="Chaboub L."/>
            <person name="Chen D."/>
            <person name="Coyle M."/>
            <person name="Deiros D.R."/>
            <person name="Dinh H."/>
            <person name="Forbes L."/>
            <person name="Fowler G."/>
            <person name="Francisco L."/>
            <person name="Fu Q."/>
            <person name="Gubbala S."/>
            <person name="Hale W."/>
            <person name="Han Y."/>
            <person name="Hemphill L."/>
            <person name="Highlander S.K."/>
            <person name="Hirani K."/>
            <person name="Hogues M."/>
            <person name="Jackson L."/>
            <person name="Jakkamsetti A."/>
            <person name="Javaid M."/>
            <person name="Jiang H."/>
            <person name="Korchina V."/>
            <person name="Kovar C."/>
            <person name="Lara F."/>
            <person name="Lee S."/>
            <person name="Mata R."/>
            <person name="Mathew T."/>
            <person name="Moen C."/>
            <person name="Morales K."/>
            <person name="Munidasa M."/>
            <person name="Nazareth L."/>
            <person name="Ngo R."/>
            <person name="Nguyen L."/>
            <person name="Okwuonu G."/>
            <person name="Ongeri F."/>
            <person name="Patil S."/>
            <person name="Petrosino J."/>
            <person name="Pham C."/>
            <person name="Pham P."/>
            <person name="Pu L.-L."/>
            <person name="Puazo M."/>
            <person name="Raj R."/>
            <person name="Reid J."/>
            <person name="Rouhana J."/>
            <person name="Saada N."/>
            <person name="Shang Y."/>
            <person name="Simmons D."/>
            <person name="Thornton R."/>
            <person name="Warren J."/>
            <person name="Weissenberger G."/>
            <person name="Zhang J."/>
            <person name="Zhang L."/>
            <person name="Zhou C."/>
            <person name="Zhu D."/>
            <person name="Muzny D."/>
            <person name="Worley K."/>
            <person name="Gibbs R."/>
        </authorList>
    </citation>
    <scope>NUCLEOTIDE SEQUENCE [LARGE SCALE GENOMIC DNA]</scope>
    <source>
        <strain evidence="1 2">DSM 17361</strain>
    </source>
</reference>